<protein>
    <submittedName>
        <fullName evidence="2">Uncharacterized protein</fullName>
    </submittedName>
</protein>
<dbReference type="Proteomes" id="UP000579812">
    <property type="component" value="Unassembled WGS sequence"/>
</dbReference>
<feature type="compositionally biased region" description="Polar residues" evidence="1">
    <location>
        <begin position="326"/>
        <end position="338"/>
    </location>
</feature>
<feature type="compositionally biased region" description="Basic and acidic residues" evidence="1">
    <location>
        <begin position="339"/>
        <end position="351"/>
    </location>
</feature>
<gene>
    <name evidence="2" type="ORF">G5714_010283</name>
</gene>
<dbReference type="EMBL" id="JAAMOB010000009">
    <property type="protein sequence ID" value="KAF4109210.1"/>
    <property type="molecule type" value="Genomic_DNA"/>
</dbReference>
<evidence type="ECO:0000313" key="3">
    <source>
        <dbReference type="Proteomes" id="UP000579812"/>
    </source>
</evidence>
<dbReference type="PANTHER" id="PTHR33198">
    <property type="entry name" value="ANK_REP_REGION DOMAIN-CONTAINING PROTEIN-RELATED"/>
    <property type="match status" value="1"/>
</dbReference>
<sequence>MSELVLPPPPPFLPFPGDPAVPWDRWLTSFEDYLLALGHSDLAEARKCALLRHCLGQEGQRIFATLTLSDDKYVTATAALKVHFSSGRSRRMHRFEFRQRTQKSGETVSHYVSALRELAKFCDFGVLEDGLIVDQLIEKTSCNQLRERLLLEPDSTTLADALVIGKQLETALMEAHKFGCAVHDPVTSSPPSVQHTEAADRTGEWDSLALKAPASHLAPAAALGWQPRPRANRVGGNPPLPPDAPSRPARPQRLRVPPIWHGDYVTGARSILGVFRVHSRVRSSPGALRVHSRTHSSPGVLRVHLKPGQVRESSESTPEPAPVQEPSGSTHDPVQESSESTHEPAPVREPSEINSRICSSPGALRNQLQNLLQSGSRQSPLMNPL</sequence>
<feature type="region of interest" description="Disordered" evidence="1">
    <location>
        <begin position="227"/>
        <end position="255"/>
    </location>
</feature>
<dbReference type="AlphaFoldDB" id="A0A7J6CPR1"/>
<name>A0A7J6CPR1_9TELE</name>
<keyword evidence="3" id="KW-1185">Reference proteome</keyword>
<accession>A0A7J6CPR1</accession>
<dbReference type="PANTHER" id="PTHR33198:SF21">
    <property type="entry name" value="RETROTRANSPOSON GAG DOMAIN-CONTAINING PROTEIN"/>
    <property type="match status" value="1"/>
</dbReference>
<reference evidence="2 3" key="1">
    <citation type="submission" date="2020-04" db="EMBL/GenBank/DDBJ databases">
        <title>Chromosome-level genome assembly of a cyprinid fish Onychostoma macrolepis by integration of Nanopore Sequencing, Bionano and Hi-C technology.</title>
        <authorList>
            <person name="Wang D."/>
        </authorList>
    </citation>
    <scope>NUCLEOTIDE SEQUENCE [LARGE SCALE GENOMIC DNA]</scope>
    <source>
        <strain evidence="2">SWU-2019</strain>
        <tissue evidence="2">Muscle</tissue>
    </source>
</reference>
<proteinExistence type="predicted"/>
<organism evidence="2 3">
    <name type="scientific">Onychostoma macrolepis</name>
    <dbReference type="NCBI Taxonomy" id="369639"/>
    <lineage>
        <taxon>Eukaryota</taxon>
        <taxon>Metazoa</taxon>
        <taxon>Chordata</taxon>
        <taxon>Craniata</taxon>
        <taxon>Vertebrata</taxon>
        <taxon>Euteleostomi</taxon>
        <taxon>Actinopterygii</taxon>
        <taxon>Neopterygii</taxon>
        <taxon>Teleostei</taxon>
        <taxon>Ostariophysi</taxon>
        <taxon>Cypriniformes</taxon>
        <taxon>Cyprinidae</taxon>
        <taxon>Acrossocheilinae</taxon>
        <taxon>Onychostoma</taxon>
    </lineage>
</organism>
<evidence type="ECO:0000256" key="1">
    <source>
        <dbReference type="SAM" id="MobiDB-lite"/>
    </source>
</evidence>
<comment type="caution">
    <text evidence="2">The sequence shown here is derived from an EMBL/GenBank/DDBJ whole genome shotgun (WGS) entry which is preliminary data.</text>
</comment>
<feature type="region of interest" description="Disordered" evidence="1">
    <location>
        <begin position="282"/>
        <end position="362"/>
    </location>
</feature>
<evidence type="ECO:0000313" key="2">
    <source>
        <dbReference type="EMBL" id="KAF4109210.1"/>
    </source>
</evidence>